<dbReference type="SUPFAM" id="SSF140453">
    <property type="entry name" value="EsxAB dimer-like"/>
    <property type="match status" value="1"/>
</dbReference>
<evidence type="ECO:0000313" key="2">
    <source>
        <dbReference type="Proteomes" id="UP001550628"/>
    </source>
</evidence>
<dbReference type="RefSeq" id="WP_156059349.1">
    <property type="nucleotide sequence ID" value="NZ_JBEYBD010000031.1"/>
</dbReference>
<keyword evidence="2" id="KW-1185">Reference proteome</keyword>
<name>A0ABV2WZN9_9NOCA</name>
<accession>A0ABV2WZN9</accession>
<evidence type="ECO:0008006" key="3">
    <source>
        <dbReference type="Google" id="ProtNLM"/>
    </source>
</evidence>
<dbReference type="Gene3D" id="1.10.287.1060">
    <property type="entry name" value="ESAT-6-like"/>
    <property type="match status" value="1"/>
</dbReference>
<evidence type="ECO:0000313" key="1">
    <source>
        <dbReference type="EMBL" id="MEU1956353.1"/>
    </source>
</evidence>
<gene>
    <name evidence="1" type="ORF">ABZ510_31470</name>
</gene>
<comment type="caution">
    <text evidence="1">The sequence shown here is derived from an EMBL/GenBank/DDBJ whole genome shotgun (WGS) entry which is preliminary data.</text>
</comment>
<reference evidence="1 2" key="1">
    <citation type="submission" date="2024-06" db="EMBL/GenBank/DDBJ databases">
        <title>The Natural Products Discovery Center: Release of the First 8490 Sequenced Strains for Exploring Actinobacteria Biosynthetic Diversity.</title>
        <authorList>
            <person name="Kalkreuter E."/>
            <person name="Kautsar S.A."/>
            <person name="Yang D."/>
            <person name="Bader C.D."/>
            <person name="Teijaro C.N."/>
            <person name="Fluegel L."/>
            <person name="Davis C.M."/>
            <person name="Simpson J.R."/>
            <person name="Lauterbach L."/>
            <person name="Steele A.D."/>
            <person name="Gui C."/>
            <person name="Meng S."/>
            <person name="Li G."/>
            <person name="Viehrig K."/>
            <person name="Ye F."/>
            <person name="Su P."/>
            <person name="Kiefer A.F."/>
            <person name="Nichols A."/>
            <person name="Cepeda A.J."/>
            <person name="Yan W."/>
            <person name="Fan B."/>
            <person name="Jiang Y."/>
            <person name="Adhikari A."/>
            <person name="Zheng C.-J."/>
            <person name="Schuster L."/>
            <person name="Cowan T.M."/>
            <person name="Smanski M.J."/>
            <person name="Chevrette M.G."/>
            <person name="De Carvalho L.P.S."/>
            <person name="Shen B."/>
        </authorList>
    </citation>
    <scope>NUCLEOTIDE SEQUENCE [LARGE SCALE GENOMIC DNA]</scope>
    <source>
        <strain evidence="1 2">NPDC019708</strain>
    </source>
</reference>
<sequence length="99" mass="10782">MSMPIYTNKADIEEALTRSKGVVQGLQDSKTELTNMQTELLNTFNGGGAQIYKDVADQLGRRLTSFDESITALDNSTEHAARLIGDADQAVANMFSNLL</sequence>
<dbReference type="GeneID" id="96247849"/>
<dbReference type="Proteomes" id="UP001550628">
    <property type="component" value="Unassembled WGS sequence"/>
</dbReference>
<proteinExistence type="predicted"/>
<organism evidence="1 2">
    <name type="scientific">Nocardia rhamnosiphila</name>
    <dbReference type="NCBI Taxonomy" id="426716"/>
    <lineage>
        <taxon>Bacteria</taxon>
        <taxon>Bacillati</taxon>
        <taxon>Actinomycetota</taxon>
        <taxon>Actinomycetes</taxon>
        <taxon>Mycobacteriales</taxon>
        <taxon>Nocardiaceae</taxon>
        <taxon>Nocardia</taxon>
    </lineage>
</organism>
<protein>
    <recommendedName>
        <fullName evidence="3">WXG100 family type VII secretion target</fullName>
    </recommendedName>
</protein>
<dbReference type="InterPro" id="IPR036689">
    <property type="entry name" value="ESAT-6-like_sf"/>
</dbReference>
<dbReference type="EMBL" id="JBEYBF010000036">
    <property type="protein sequence ID" value="MEU1956353.1"/>
    <property type="molecule type" value="Genomic_DNA"/>
</dbReference>